<dbReference type="PANTHER" id="PTHR31286:SF167">
    <property type="entry name" value="OS09G0268800 PROTEIN"/>
    <property type="match status" value="1"/>
</dbReference>
<feature type="domain" description="DUF4283" evidence="2">
    <location>
        <begin position="33"/>
        <end position="113"/>
    </location>
</feature>
<dbReference type="Pfam" id="PF14392">
    <property type="entry name" value="zf-CCHC_4"/>
    <property type="match status" value="1"/>
</dbReference>
<accession>A0AAW0KAP9</accession>
<sequence length="351" mass="39824">MADDVINSMENMKLTTEEEEVITISDEGRLQAIEDCNLSLMGKFLTCKPFNKRAAKSTMRRAWGLGDRVCIKEVGPNLFQFKFTSEFDLNRILRGGPWSFDNQLLMLIRWRKGMTVGNIRMETATLWVQIWGAPLDMFSSQVAKKVGSRLGVVKEVEQRRRQDELNYFMRVRVALPISKPIRRGSFIAGSDGERHWVMFKYQRLPLFYYYCGMLGHDVKNCAAHFAVTKNGGTAEYQYGDFLKAMGGRPRVDPFVRKQGGSENSSAAGEDKSVAGLYRSEEGPIRSEDWRQRTKTVTAEEGQCKNPTVDDEGESVFSGNTPQVQDRDGENLGHADYVERDTDDVHNLVTDV</sequence>
<dbReference type="InterPro" id="IPR040256">
    <property type="entry name" value="At4g02000-like"/>
</dbReference>
<dbReference type="Pfam" id="PF14111">
    <property type="entry name" value="DUF4283"/>
    <property type="match status" value="1"/>
</dbReference>
<dbReference type="Proteomes" id="UP000237347">
    <property type="component" value="Unassembled WGS sequence"/>
</dbReference>
<proteinExistence type="predicted"/>
<dbReference type="PANTHER" id="PTHR31286">
    <property type="entry name" value="GLYCINE-RICH CELL WALL STRUCTURAL PROTEIN 1.8-LIKE"/>
    <property type="match status" value="1"/>
</dbReference>
<gene>
    <name evidence="4" type="ORF">CFP56_023287</name>
</gene>
<protein>
    <recommendedName>
        <fullName evidence="6">DUF4283 domain-containing protein</fullName>
    </recommendedName>
</protein>
<dbReference type="InterPro" id="IPR025836">
    <property type="entry name" value="Zn_knuckle_CX2CX4HX4C"/>
</dbReference>
<dbReference type="Gramene" id="rna-CFP56_72832">
    <property type="protein sequence ID" value="cds-POE98695.1"/>
    <property type="gene ID" value="gene-CFP56_72832"/>
</dbReference>
<comment type="caution">
    <text evidence="4">The sequence shown here is derived from an EMBL/GenBank/DDBJ whole genome shotgun (WGS) entry which is preliminary data.</text>
</comment>
<dbReference type="AlphaFoldDB" id="A0AAW0KAP9"/>
<feature type="domain" description="Zinc knuckle CX2CX4HX4C" evidence="3">
    <location>
        <begin position="177"/>
        <end position="222"/>
    </location>
</feature>
<evidence type="ECO:0000259" key="2">
    <source>
        <dbReference type="Pfam" id="PF14111"/>
    </source>
</evidence>
<dbReference type="EMBL" id="PKMF04000367">
    <property type="protein sequence ID" value="KAK7835681.1"/>
    <property type="molecule type" value="Genomic_DNA"/>
</dbReference>
<feature type="region of interest" description="Disordered" evidence="1">
    <location>
        <begin position="252"/>
        <end position="329"/>
    </location>
</feature>
<evidence type="ECO:0008006" key="6">
    <source>
        <dbReference type="Google" id="ProtNLM"/>
    </source>
</evidence>
<evidence type="ECO:0000313" key="4">
    <source>
        <dbReference type="EMBL" id="KAK7835681.1"/>
    </source>
</evidence>
<reference evidence="4 5" key="1">
    <citation type="journal article" date="2018" name="Sci. Data">
        <title>The draft genome sequence of cork oak.</title>
        <authorList>
            <person name="Ramos A.M."/>
            <person name="Usie A."/>
            <person name="Barbosa P."/>
            <person name="Barros P.M."/>
            <person name="Capote T."/>
            <person name="Chaves I."/>
            <person name="Simoes F."/>
            <person name="Abreu I."/>
            <person name="Carrasquinho I."/>
            <person name="Faro C."/>
            <person name="Guimaraes J.B."/>
            <person name="Mendonca D."/>
            <person name="Nobrega F."/>
            <person name="Rodrigues L."/>
            <person name="Saibo N.J.M."/>
            <person name="Varela M.C."/>
            <person name="Egas C."/>
            <person name="Matos J."/>
            <person name="Miguel C.M."/>
            <person name="Oliveira M.M."/>
            <person name="Ricardo C.P."/>
            <person name="Goncalves S."/>
        </authorList>
    </citation>
    <scope>NUCLEOTIDE SEQUENCE [LARGE SCALE GENOMIC DNA]</scope>
    <source>
        <strain evidence="5">cv. HL8</strain>
    </source>
</reference>
<keyword evidence="5" id="KW-1185">Reference proteome</keyword>
<name>A0AAW0KAP9_QUESU</name>
<dbReference type="InterPro" id="IPR025558">
    <property type="entry name" value="DUF4283"/>
</dbReference>
<evidence type="ECO:0000313" key="5">
    <source>
        <dbReference type="Proteomes" id="UP000237347"/>
    </source>
</evidence>
<feature type="compositionally biased region" description="Basic and acidic residues" evidence="1">
    <location>
        <begin position="268"/>
        <end position="291"/>
    </location>
</feature>
<evidence type="ECO:0000256" key="1">
    <source>
        <dbReference type="SAM" id="MobiDB-lite"/>
    </source>
</evidence>
<evidence type="ECO:0000259" key="3">
    <source>
        <dbReference type="Pfam" id="PF14392"/>
    </source>
</evidence>
<organism evidence="4 5">
    <name type="scientific">Quercus suber</name>
    <name type="common">Cork oak</name>
    <dbReference type="NCBI Taxonomy" id="58331"/>
    <lineage>
        <taxon>Eukaryota</taxon>
        <taxon>Viridiplantae</taxon>
        <taxon>Streptophyta</taxon>
        <taxon>Embryophyta</taxon>
        <taxon>Tracheophyta</taxon>
        <taxon>Spermatophyta</taxon>
        <taxon>Magnoliopsida</taxon>
        <taxon>eudicotyledons</taxon>
        <taxon>Gunneridae</taxon>
        <taxon>Pentapetalae</taxon>
        <taxon>rosids</taxon>
        <taxon>fabids</taxon>
        <taxon>Fagales</taxon>
        <taxon>Fagaceae</taxon>
        <taxon>Quercus</taxon>
    </lineage>
</organism>